<keyword evidence="5" id="KW-0132">Cell division</keyword>
<dbReference type="GO" id="GO:0051301">
    <property type="term" value="P:cell division"/>
    <property type="evidence" value="ECO:0007669"/>
    <property type="project" value="UniProtKB-KW"/>
</dbReference>
<evidence type="ECO:0000256" key="1">
    <source>
        <dbReference type="ARBA" id="ARBA00004123"/>
    </source>
</evidence>
<comment type="catalytic activity">
    <reaction evidence="17">
        <text>L-seryl-[protein] + ATP = O-phospho-L-seryl-[protein] + ADP + H(+)</text>
        <dbReference type="Rhea" id="RHEA:17989"/>
        <dbReference type="Rhea" id="RHEA-COMP:9863"/>
        <dbReference type="Rhea" id="RHEA-COMP:11604"/>
        <dbReference type="ChEBI" id="CHEBI:15378"/>
        <dbReference type="ChEBI" id="CHEBI:29999"/>
        <dbReference type="ChEBI" id="CHEBI:30616"/>
        <dbReference type="ChEBI" id="CHEBI:83421"/>
        <dbReference type="ChEBI" id="CHEBI:456216"/>
        <dbReference type="EC" id="2.7.11.22"/>
    </reaction>
</comment>
<keyword evidence="10" id="KW-0539">Nucleus</keyword>
<sequence length="299" mass="34889">MNSIQQYSKCENLGQGTYGKVYKGINKKTQEVVAIKEIIHSEEEKKEGIQSTTLREMSVLLQFRNHPHIVELKEVILDETDYKQYLIMEFIDTDLRKMIDKHKMTEKGLMDEHLVKRLLLHILRGLYALHSQLIFHRDLKPANILVQNGVAKLGDFGLAKPIGYPINRTHTKEVQTLWYRAPELLLGHFKYSPALDIFSLGCIFYEMLVGDALFKGNSEIDQLFRIFQFMGTPLEWEGFKSMPYYSARFPQFHAQAEQHLSSYNIRREAKDLLLKMLQIDSTRRITAKEAINDIYFSII</sequence>
<evidence type="ECO:0000256" key="17">
    <source>
        <dbReference type="ARBA" id="ARBA00048367"/>
    </source>
</evidence>
<keyword evidence="7 18" id="KW-0547">Nucleotide-binding</keyword>
<evidence type="ECO:0000256" key="3">
    <source>
        <dbReference type="ARBA" id="ARBA00012425"/>
    </source>
</evidence>
<dbReference type="InterPro" id="IPR017441">
    <property type="entry name" value="Protein_kinase_ATP_BS"/>
</dbReference>
<reference evidence="21 22" key="1">
    <citation type="journal article" date="2006" name="Nature">
        <title>Global trends of whole-genome duplications revealed by the ciliate Paramecium tetraurelia.</title>
        <authorList>
            <consortium name="Genoscope"/>
            <person name="Aury J.-M."/>
            <person name="Jaillon O."/>
            <person name="Duret L."/>
            <person name="Noel B."/>
            <person name="Jubin C."/>
            <person name="Porcel B.M."/>
            <person name="Segurens B."/>
            <person name="Daubin V."/>
            <person name="Anthouard V."/>
            <person name="Aiach N."/>
            <person name="Arnaiz O."/>
            <person name="Billaut A."/>
            <person name="Beisson J."/>
            <person name="Blanc I."/>
            <person name="Bouhouche K."/>
            <person name="Camara F."/>
            <person name="Duharcourt S."/>
            <person name="Guigo R."/>
            <person name="Gogendeau D."/>
            <person name="Katinka M."/>
            <person name="Keller A.-M."/>
            <person name="Kissmehl R."/>
            <person name="Klotz C."/>
            <person name="Koll F."/>
            <person name="Le Moue A."/>
            <person name="Lepere C."/>
            <person name="Malinsky S."/>
            <person name="Nowacki M."/>
            <person name="Nowak J.K."/>
            <person name="Plattner H."/>
            <person name="Poulain J."/>
            <person name="Ruiz F."/>
            <person name="Serrano V."/>
            <person name="Zagulski M."/>
            <person name="Dessen P."/>
            <person name="Betermier M."/>
            <person name="Weissenbach J."/>
            <person name="Scarpelli C."/>
            <person name="Schachter V."/>
            <person name="Sperling L."/>
            <person name="Meyer E."/>
            <person name="Cohen J."/>
            <person name="Wincker P."/>
        </authorList>
    </citation>
    <scope>NUCLEOTIDE SEQUENCE [LARGE SCALE GENOMIC DNA]</scope>
    <source>
        <strain evidence="21 22">Stock d4-2</strain>
    </source>
</reference>
<dbReference type="RefSeq" id="XP_001434325.1">
    <property type="nucleotide sequence ID" value="XM_001434288.1"/>
</dbReference>
<feature type="binding site" evidence="18">
    <location>
        <position position="36"/>
    </location>
    <ligand>
        <name>ATP</name>
        <dbReference type="ChEBI" id="CHEBI:30616"/>
    </ligand>
</feature>
<dbReference type="Gene3D" id="1.10.510.10">
    <property type="entry name" value="Transferase(Phosphotransferase) domain 1"/>
    <property type="match status" value="1"/>
</dbReference>
<evidence type="ECO:0000256" key="16">
    <source>
        <dbReference type="ARBA" id="ARBA00047811"/>
    </source>
</evidence>
<dbReference type="eggNOG" id="KOG0594">
    <property type="taxonomic scope" value="Eukaryota"/>
</dbReference>
<evidence type="ECO:0000256" key="13">
    <source>
        <dbReference type="ARBA" id="ARBA00039612"/>
    </source>
</evidence>
<dbReference type="GO" id="GO:0000082">
    <property type="term" value="P:G1/S transition of mitotic cell cycle"/>
    <property type="evidence" value="ECO:0000318"/>
    <property type="project" value="GO_Central"/>
</dbReference>
<dbReference type="FunFam" id="1.10.510.10:FF:000624">
    <property type="entry name" value="Mitogen-activated protein kinase"/>
    <property type="match status" value="1"/>
</dbReference>
<dbReference type="InterPro" id="IPR011009">
    <property type="entry name" value="Kinase-like_dom_sf"/>
</dbReference>
<evidence type="ECO:0000256" key="7">
    <source>
        <dbReference type="ARBA" id="ARBA00022741"/>
    </source>
</evidence>
<dbReference type="GO" id="GO:0010468">
    <property type="term" value="P:regulation of gene expression"/>
    <property type="evidence" value="ECO:0000318"/>
    <property type="project" value="GO_Central"/>
</dbReference>
<evidence type="ECO:0000256" key="14">
    <source>
        <dbReference type="ARBA" id="ARBA00041902"/>
    </source>
</evidence>
<evidence type="ECO:0000256" key="8">
    <source>
        <dbReference type="ARBA" id="ARBA00022777"/>
    </source>
</evidence>
<name>A0C811_PARTE</name>
<evidence type="ECO:0000256" key="9">
    <source>
        <dbReference type="ARBA" id="ARBA00022840"/>
    </source>
</evidence>
<dbReference type="KEGG" id="ptm:GSPATT00036059001"/>
<evidence type="ECO:0000256" key="4">
    <source>
        <dbReference type="ARBA" id="ARBA00022527"/>
    </source>
</evidence>
<dbReference type="Proteomes" id="UP000000600">
    <property type="component" value="Unassembled WGS sequence"/>
</dbReference>
<evidence type="ECO:0000256" key="15">
    <source>
        <dbReference type="ARBA" id="ARBA00042858"/>
    </source>
</evidence>
<dbReference type="GO" id="GO:0010389">
    <property type="term" value="P:regulation of G2/M transition of mitotic cell cycle"/>
    <property type="evidence" value="ECO:0000318"/>
    <property type="project" value="GO_Central"/>
</dbReference>
<dbReference type="GO" id="GO:0007165">
    <property type="term" value="P:signal transduction"/>
    <property type="evidence" value="ECO:0000318"/>
    <property type="project" value="GO_Central"/>
</dbReference>
<dbReference type="AlphaFoldDB" id="A0C811"/>
<accession>A0C811</accession>
<comment type="subcellular location">
    <subcellularLocation>
        <location evidence="1">Nucleus</location>
    </subcellularLocation>
</comment>
<evidence type="ECO:0000256" key="12">
    <source>
        <dbReference type="ARBA" id="ARBA00038543"/>
    </source>
</evidence>
<evidence type="ECO:0000256" key="10">
    <source>
        <dbReference type="ARBA" id="ARBA00023242"/>
    </source>
</evidence>
<organism evidence="21 22">
    <name type="scientific">Paramecium tetraurelia</name>
    <dbReference type="NCBI Taxonomy" id="5888"/>
    <lineage>
        <taxon>Eukaryota</taxon>
        <taxon>Sar</taxon>
        <taxon>Alveolata</taxon>
        <taxon>Ciliophora</taxon>
        <taxon>Intramacronucleata</taxon>
        <taxon>Oligohymenophorea</taxon>
        <taxon>Peniculida</taxon>
        <taxon>Parameciidae</taxon>
        <taxon>Paramecium</taxon>
    </lineage>
</organism>
<dbReference type="EC" id="2.7.11.22" evidence="3"/>
<evidence type="ECO:0000256" key="2">
    <source>
        <dbReference type="ARBA" id="ARBA00006485"/>
    </source>
</evidence>
<comment type="subunit">
    <text evidence="12">May form a complex composed of at least the catalytic subunit CRK2 and a cyclin.</text>
</comment>
<dbReference type="PANTHER" id="PTHR24056:SF254">
    <property type="entry name" value="CYCLIN-DEPENDENT KINASE 2"/>
    <property type="match status" value="1"/>
</dbReference>
<evidence type="ECO:0000313" key="22">
    <source>
        <dbReference type="Proteomes" id="UP000000600"/>
    </source>
</evidence>
<dbReference type="GeneID" id="5020117"/>
<dbReference type="PROSITE" id="PS00107">
    <property type="entry name" value="PROTEIN_KINASE_ATP"/>
    <property type="match status" value="1"/>
</dbReference>
<dbReference type="InterPro" id="IPR000719">
    <property type="entry name" value="Prot_kinase_dom"/>
</dbReference>
<dbReference type="HOGENOM" id="CLU_000288_181_1_1"/>
<dbReference type="CDD" id="cd07829">
    <property type="entry name" value="STKc_CDK_like"/>
    <property type="match status" value="1"/>
</dbReference>
<dbReference type="PROSITE" id="PS00108">
    <property type="entry name" value="PROTEIN_KINASE_ST"/>
    <property type="match status" value="1"/>
</dbReference>
<dbReference type="GO" id="GO:0005737">
    <property type="term" value="C:cytoplasm"/>
    <property type="evidence" value="ECO:0000318"/>
    <property type="project" value="GO_Central"/>
</dbReference>
<keyword evidence="9 18" id="KW-0067">ATP-binding</keyword>
<evidence type="ECO:0000256" key="19">
    <source>
        <dbReference type="RuleBase" id="RU000304"/>
    </source>
</evidence>
<dbReference type="GO" id="GO:0030332">
    <property type="term" value="F:cyclin binding"/>
    <property type="evidence" value="ECO:0000318"/>
    <property type="project" value="GO_Central"/>
</dbReference>
<dbReference type="PROSITE" id="PS50011">
    <property type="entry name" value="PROTEIN_KINASE_DOM"/>
    <property type="match status" value="1"/>
</dbReference>
<dbReference type="InterPro" id="IPR050108">
    <property type="entry name" value="CDK"/>
</dbReference>
<evidence type="ECO:0000256" key="6">
    <source>
        <dbReference type="ARBA" id="ARBA00022679"/>
    </source>
</evidence>
<dbReference type="GO" id="GO:0000307">
    <property type="term" value="C:cyclin-dependent protein kinase holoenzyme complex"/>
    <property type="evidence" value="ECO:0000318"/>
    <property type="project" value="GO_Central"/>
</dbReference>
<proteinExistence type="inferred from homology"/>
<dbReference type="GO" id="GO:0005524">
    <property type="term" value="F:ATP binding"/>
    <property type="evidence" value="ECO:0007669"/>
    <property type="project" value="UniProtKB-UniRule"/>
</dbReference>
<evidence type="ECO:0000256" key="11">
    <source>
        <dbReference type="ARBA" id="ARBA00023306"/>
    </source>
</evidence>
<evidence type="ECO:0000256" key="5">
    <source>
        <dbReference type="ARBA" id="ARBA00022618"/>
    </source>
</evidence>
<dbReference type="EMBL" id="CT868049">
    <property type="protein sequence ID" value="CAK66928.1"/>
    <property type="molecule type" value="Genomic_DNA"/>
</dbReference>
<keyword evidence="4 19" id="KW-0723">Serine/threonine-protein kinase</keyword>
<dbReference type="Gene3D" id="3.30.200.20">
    <property type="entry name" value="Phosphorylase Kinase, domain 1"/>
    <property type="match status" value="1"/>
</dbReference>
<dbReference type="STRING" id="5888.A0C811"/>
<keyword evidence="22" id="KW-1185">Reference proteome</keyword>
<dbReference type="InParanoid" id="A0C811"/>
<dbReference type="FunFam" id="3.30.200.20:FF:000554">
    <property type="entry name" value="CMGC/CDK/CDK7 protein kinase"/>
    <property type="match status" value="1"/>
</dbReference>
<dbReference type="SUPFAM" id="SSF56112">
    <property type="entry name" value="Protein kinase-like (PK-like)"/>
    <property type="match status" value="1"/>
</dbReference>
<dbReference type="GO" id="GO:0004693">
    <property type="term" value="F:cyclin-dependent protein serine/threonine kinase activity"/>
    <property type="evidence" value="ECO:0000318"/>
    <property type="project" value="GO_Central"/>
</dbReference>
<dbReference type="OrthoDB" id="290764at2759"/>
<keyword evidence="6" id="KW-0808">Transferase</keyword>
<comment type="similarity">
    <text evidence="2">Belongs to the protein kinase superfamily. CMGC Ser/Thr protein kinase family. CDC2/CDKX subfamily.</text>
</comment>
<comment type="catalytic activity">
    <reaction evidence="16">
        <text>L-threonyl-[protein] + ATP = O-phospho-L-threonyl-[protein] + ADP + H(+)</text>
        <dbReference type="Rhea" id="RHEA:46608"/>
        <dbReference type="Rhea" id="RHEA-COMP:11060"/>
        <dbReference type="Rhea" id="RHEA-COMP:11605"/>
        <dbReference type="ChEBI" id="CHEBI:15378"/>
        <dbReference type="ChEBI" id="CHEBI:30013"/>
        <dbReference type="ChEBI" id="CHEBI:30616"/>
        <dbReference type="ChEBI" id="CHEBI:61977"/>
        <dbReference type="ChEBI" id="CHEBI:456216"/>
        <dbReference type="EC" id="2.7.11.22"/>
    </reaction>
</comment>
<keyword evidence="8" id="KW-0418">Kinase</keyword>
<keyword evidence="11" id="KW-0131">Cell cycle</keyword>
<dbReference type="GO" id="GO:0005634">
    <property type="term" value="C:nucleus"/>
    <property type="evidence" value="ECO:0000318"/>
    <property type="project" value="GO_Central"/>
</dbReference>
<gene>
    <name evidence="21" type="ORF">GSPATT00036059001</name>
</gene>
<evidence type="ECO:0000259" key="20">
    <source>
        <dbReference type="PROSITE" id="PS50011"/>
    </source>
</evidence>
<protein>
    <recommendedName>
        <fullName evidence="13">Cyclin-dependent kinase 2 homolog</fullName>
        <ecNumber evidence="3">2.7.11.22</ecNumber>
    </recommendedName>
    <alternativeName>
        <fullName evidence="14">Cell division control protein 2 homolog</fullName>
    </alternativeName>
    <alternativeName>
        <fullName evidence="15">cdc2-related kinase 2</fullName>
    </alternativeName>
</protein>
<dbReference type="SMART" id="SM00220">
    <property type="entry name" value="S_TKc"/>
    <property type="match status" value="1"/>
</dbReference>
<evidence type="ECO:0000313" key="21">
    <source>
        <dbReference type="EMBL" id="CAK66928.1"/>
    </source>
</evidence>
<dbReference type="OMA" id="YSARFPQ"/>
<evidence type="ECO:0000256" key="18">
    <source>
        <dbReference type="PROSITE-ProRule" id="PRU10141"/>
    </source>
</evidence>
<dbReference type="InterPro" id="IPR008271">
    <property type="entry name" value="Ser/Thr_kinase_AS"/>
</dbReference>
<feature type="domain" description="Protein kinase" evidence="20">
    <location>
        <begin position="7"/>
        <end position="296"/>
    </location>
</feature>
<dbReference type="Pfam" id="PF00069">
    <property type="entry name" value="Pkinase"/>
    <property type="match status" value="1"/>
</dbReference>
<dbReference type="PANTHER" id="PTHR24056">
    <property type="entry name" value="CELL DIVISION PROTEIN KINASE"/>
    <property type="match status" value="1"/>
</dbReference>